<keyword evidence="3" id="KW-1185">Reference proteome</keyword>
<evidence type="ECO:0000313" key="3">
    <source>
        <dbReference type="Proteomes" id="UP000045051"/>
    </source>
</evidence>
<evidence type="ECO:0000313" key="2">
    <source>
        <dbReference type="EMBL" id="CEN45411.1"/>
    </source>
</evidence>
<sequence>MNCIFRIISVGTPMIKRLSIMKKTFSTYFSSFKIKKVLEWVVFSALLLFLGILMCNTTIVKRTKNMTYNNLYEIPHNKVGLVLGTIPKLSNGAENPYFTYRIDATLALFEAKKIDYVLVSGDNNNSNYNEPQAFKEALIERGIPEECIFLDYAGFRTLDSVVRAKIIFGQEKITIISQKFHNERAIYIALKNNIDAIGFNAKDLPTHLGFKTQIREYLARTKLFIDLLFGVTPKFLGEKIEIP</sequence>
<reference evidence="2 3" key="1">
    <citation type="submission" date="2015-01" db="EMBL/GenBank/DDBJ databases">
        <authorList>
            <person name="Xiang T."/>
            <person name="Song Y."/>
            <person name="Huang L."/>
            <person name="Wang B."/>
            <person name="Wu P."/>
        </authorList>
    </citation>
    <scope>NUCLEOTIDE SEQUENCE [LARGE SCALE GENOMIC DNA]</scope>
    <source>
        <strain evidence="2 3">CcD38</strain>
    </source>
</reference>
<dbReference type="Proteomes" id="UP000045051">
    <property type="component" value="Unassembled WGS sequence"/>
</dbReference>
<dbReference type="PANTHER" id="PTHR30336">
    <property type="entry name" value="INNER MEMBRANE PROTEIN, PROBABLE PERMEASE"/>
    <property type="match status" value="1"/>
</dbReference>
<dbReference type="AlphaFoldDB" id="A0A0B7I0A8"/>
<dbReference type="CDD" id="cd06259">
    <property type="entry name" value="YdcF-like"/>
    <property type="match status" value="1"/>
</dbReference>
<proteinExistence type="predicted"/>
<gene>
    <name evidence="2" type="ORF">CCAND38_240027</name>
</gene>
<dbReference type="GO" id="GO:0005886">
    <property type="term" value="C:plasma membrane"/>
    <property type="evidence" value="ECO:0007669"/>
    <property type="project" value="TreeGrafter"/>
</dbReference>
<dbReference type="InterPro" id="IPR051599">
    <property type="entry name" value="Cell_Envelope_Assoc"/>
</dbReference>
<accession>A0A0B7I0A8</accession>
<protein>
    <recommendedName>
        <fullName evidence="1">DUF218 domain-containing protein</fullName>
    </recommendedName>
</protein>
<dbReference type="EMBL" id="CDOI01000134">
    <property type="protein sequence ID" value="CEN45411.1"/>
    <property type="molecule type" value="Genomic_DNA"/>
</dbReference>
<dbReference type="Pfam" id="PF02698">
    <property type="entry name" value="DUF218"/>
    <property type="match status" value="1"/>
</dbReference>
<dbReference type="PANTHER" id="PTHR30336:SF6">
    <property type="entry name" value="INTEGRAL MEMBRANE PROTEIN"/>
    <property type="match status" value="1"/>
</dbReference>
<name>A0A0B7I0A8_9FLAO</name>
<evidence type="ECO:0000259" key="1">
    <source>
        <dbReference type="Pfam" id="PF02698"/>
    </source>
</evidence>
<feature type="domain" description="DUF218" evidence="1">
    <location>
        <begin position="81"/>
        <end position="201"/>
    </location>
</feature>
<organism evidence="2 3">
    <name type="scientific">Capnocytophaga canis</name>
    <dbReference type="NCBI Taxonomy" id="1848903"/>
    <lineage>
        <taxon>Bacteria</taxon>
        <taxon>Pseudomonadati</taxon>
        <taxon>Bacteroidota</taxon>
        <taxon>Flavobacteriia</taxon>
        <taxon>Flavobacteriales</taxon>
        <taxon>Flavobacteriaceae</taxon>
        <taxon>Capnocytophaga</taxon>
    </lineage>
</organism>
<dbReference type="InterPro" id="IPR003848">
    <property type="entry name" value="DUF218"/>
</dbReference>